<evidence type="ECO:0000256" key="1">
    <source>
        <dbReference type="ARBA" id="ARBA00004202"/>
    </source>
</evidence>
<protein>
    <submittedName>
        <fullName evidence="11">ABC transporter ATP-binding protein</fullName>
    </submittedName>
    <submittedName>
        <fullName evidence="12">Peptide/nickel transport system ATP-binding protein</fullName>
    </submittedName>
</protein>
<dbReference type="Pfam" id="PF08352">
    <property type="entry name" value="oligo_HPY"/>
    <property type="match status" value="1"/>
</dbReference>
<evidence type="ECO:0000259" key="10">
    <source>
        <dbReference type="PROSITE" id="PS50893"/>
    </source>
</evidence>
<dbReference type="AlphaFoldDB" id="A0A9X3PE56"/>
<keyword evidence="6" id="KW-0547">Nucleotide-binding</keyword>
<keyword evidence="14" id="KW-1185">Reference proteome</keyword>
<reference evidence="12 14" key="2">
    <citation type="submission" date="2023-07" db="EMBL/GenBank/DDBJ databases">
        <title>Sequencing the genomes of 1000 actinobacteria strains.</title>
        <authorList>
            <person name="Klenk H.-P."/>
        </authorList>
    </citation>
    <scope>NUCLEOTIDE SEQUENCE [LARGE SCALE GENOMIC DNA]</scope>
    <source>
        <strain evidence="12 14">DSM 44724</strain>
    </source>
</reference>
<dbReference type="CDD" id="cd03257">
    <property type="entry name" value="ABC_NikE_OppD_transporters"/>
    <property type="match status" value="1"/>
</dbReference>
<keyword evidence="7 11" id="KW-0067">ATP-binding</keyword>
<dbReference type="InterPro" id="IPR017871">
    <property type="entry name" value="ABC_transporter-like_CS"/>
</dbReference>
<dbReference type="InterPro" id="IPR050388">
    <property type="entry name" value="ABC_Ni/Peptide_Import"/>
</dbReference>
<dbReference type="PROSITE" id="PS00211">
    <property type="entry name" value="ABC_TRANSPORTER_1"/>
    <property type="match status" value="1"/>
</dbReference>
<dbReference type="Gene3D" id="3.40.50.300">
    <property type="entry name" value="P-loop containing nucleotide triphosphate hydrolases"/>
    <property type="match status" value="1"/>
</dbReference>
<keyword evidence="5" id="KW-0997">Cell inner membrane</keyword>
<comment type="similarity">
    <text evidence="2">Belongs to the ABC transporter superfamily.</text>
</comment>
<dbReference type="PANTHER" id="PTHR43297:SF14">
    <property type="entry name" value="ATPASE AAA-TYPE CORE DOMAIN-CONTAINING PROTEIN"/>
    <property type="match status" value="1"/>
</dbReference>
<dbReference type="Proteomes" id="UP001145799">
    <property type="component" value="Unassembled WGS sequence"/>
</dbReference>
<gene>
    <name evidence="12" type="ORF">J2S69_004807</name>
    <name evidence="11" type="ORF">O2L01_02885</name>
</gene>
<reference evidence="11" key="1">
    <citation type="submission" date="2022-12" db="EMBL/GenBank/DDBJ databases">
        <title>Gycomyces niveus sp.nov., a novel actinomycete isolated from soil in Shouguang.</title>
        <authorList>
            <person name="Yang X."/>
        </authorList>
    </citation>
    <scope>NUCLEOTIDE SEQUENCE</scope>
    <source>
        <strain evidence="11">DSM 44724</strain>
    </source>
</reference>
<dbReference type="SMART" id="SM00382">
    <property type="entry name" value="AAA"/>
    <property type="match status" value="1"/>
</dbReference>
<dbReference type="Pfam" id="PF00005">
    <property type="entry name" value="ABC_tran"/>
    <property type="match status" value="1"/>
</dbReference>
<keyword evidence="8" id="KW-1278">Translocase</keyword>
<keyword evidence="4" id="KW-1003">Cell membrane</keyword>
<comment type="subcellular location">
    <subcellularLocation>
        <location evidence="1">Cell membrane</location>
        <topology evidence="1">Peripheral membrane protein</topology>
    </subcellularLocation>
</comment>
<evidence type="ECO:0000313" key="13">
    <source>
        <dbReference type="Proteomes" id="UP001145799"/>
    </source>
</evidence>
<evidence type="ECO:0000313" key="14">
    <source>
        <dbReference type="Proteomes" id="UP001183604"/>
    </source>
</evidence>
<evidence type="ECO:0000256" key="8">
    <source>
        <dbReference type="ARBA" id="ARBA00022967"/>
    </source>
</evidence>
<dbReference type="InterPro" id="IPR013563">
    <property type="entry name" value="Oligopep_ABC_C"/>
</dbReference>
<dbReference type="EMBL" id="JAVDYD010000001">
    <property type="protein sequence ID" value="MDR7341088.1"/>
    <property type="molecule type" value="Genomic_DNA"/>
</dbReference>
<dbReference type="SUPFAM" id="SSF52540">
    <property type="entry name" value="P-loop containing nucleoside triphosphate hydrolases"/>
    <property type="match status" value="1"/>
</dbReference>
<dbReference type="RefSeq" id="WP_270120252.1">
    <property type="nucleotide sequence ID" value="NZ_BAAAOM010000001.1"/>
</dbReference>
<dbReference type="GO" id="GO:0005886">
    <property type="term" value="C:plasma membrane"/>
    <property type="evidence" value="ECO:0007669"/>
    <property type="project" value="UniProtKB-SubCell"/>
</dbReference>
<evidence type="ECO:0000256" key="7">
    <source>
        <dbReference type="ARBA" id="ARBA00022840"/>
    </source>
</evidence>
<accession>A0A9X3PE56</accession>
<evidence type="ECO:0000256" key="3">
    <source>
        <dbReference type="ARBA" id="ARBA00022448"/>
    </source>
</evidence>
<feature type="domain" description="ABC transporter" evidence="10">
    <location>
        <begin position="10"/>
        <end position="262"/>
    </location>
</feature>
<dbReference type="GO" id="GO:0005524">
    <property type="term" value="F:ATP binding"/>
    <property type="evidence" value="ECO:0007669"/>
    <property type="project" value="UniProtKB-KW"/>
</dbReference>
<keyword evidence="3" id="KW-0813">Transport</keyword>
<sequence length="296" mass="33137">MTADQRQAVLTVDDLTVVYETEEPVTAVKHADLVLHKGEILGLAGESGCGKTTLAYAVNRLHRPPARIASGRITFHGDDGDTDILALDDAELRAFRWERLSMVFQGAMNALNPVTTVRAQLKDTLLAHRPRMSRKEIRERSEDVLTRVGVDPRRLGSYPHELSGGMRQRVMIAMAMLLEPQIMIMDEPTTALDVVVQRDILREIVRLRDELDFAVIFITHDLPLLLEISDRIAVMLDGEIVELETADRLYREAKHPYTRKLLGSFPSLSGERGAFIRTGVDETTEDSTVATAKERA</sequence>
<evidence type="ECO:0000256" key="5">
    <source>
        <dbReference type="ARBA" id="ARBA00022519"/>
    </source>
</evidence>
<dbReference type="InterPro" id="IPR003439">
    <property type="entry name" value="ABC_transporter-like_ATP-bd"/>
</dbReference>
<dbReference type="EMBL" id="JAPZVQ010000001">
    <property type="protein sequence ID" value="MDA1383919.1"/>
    <property type="molecule type" value="Genomic_DNA"/>
</dbReference>
<evidence type="ECO:0000313" key="12">
    <source>
        <dbReference type="EMBL" id="MDR7341088.1"/>
    </source>
</evidence>
<evidence type="ECO:0000256" key="6">
    <source>
        <dbReference type="ARBA" id="ARBA00022741"/>
    </source>
</evidence>
<proteinExistence type="inferred from homology"/>
<dbReference type="PROSITE" id="PS50893">
    <property type="entry name" value="ABC_TRANSPORTER_2"/>
    <property type="match status" value="1"/>
</dbReference>
<evidence type="ECO:0000313" key="11">
    <source>
        <dbReference type="EMBL" id="MDA1383919.1"/>
    </source>
</evidence>
<dbReference type="GO" id="GO:0015833">
    <property type="term" value="P:peptide transport"/>
    <property type="evidence" value="ECO:0007669"/>
    <property type="project" value="InterPro"/>
</dbReference>
<dbReference type="PANTHER" id="PTHR43297">
    <property type="entry name" value="OLIGOPEPTIDE TRANSPORT ATP-BINDING PROTEIN APPD"/>
    <property type="match status" value="1"/>
</dbReference>
<evidence type="ECO:0000256" key="9">
    <source>
        <dbReference type="ARBA" id="ARBA00023136"/>
    </source>
</evidence>
<name>A0A9X3PE56_9ACTN</name>
<keyword evidence="9" id="KW-0472">Membrane</keyword>
<comment type="caution">
    <text evidence="11">The sequence shown here is derived from an EMBL/GenBank/DDBJ whole genome shotgun (WGS) entry which is preliminary data.</text>
</comment>
<dbReference type="Proteomes" id="UP001183604">
    <property type="component" value="Unassembled WGS sequence"/>
</dbReference>
<organism evidence="11 13">
    <name type="scientific">Glycomyces lechevalierae</name>
    <dbReference type="NCBI Taxonomy" id="256034"/>
    <lineage>
        <taxon>Bacteria</taxon>
        <taxon>Bacillati</taxon>
        <taxon>Actinomycetota</taxon>
        <taxon>Actinomycetes</taxon>
        <taxon>Glycomycetales</taxon>
        <taxon>Glycomycetaceae</taxon>
        <taxon>Glycomyces</taxon>
    </lineage>
</organism>
<evidence type="ECO:0000256" key="2">
    <source>
        <dbReference type="ARBA" id="ARBA00005417"/>
    </source>
</evidence>
<dbReference type="InterPro" id="IPR027417">
    <property type="entry name" value="P-loop_NTPase"/>
</dbReference>
<dbReference type="InterPro" id="IPR003593">
    <property type="entry name" value="AAA+_ATPase"/>
</dbReference>
<evidence type="ECO:0000256" key="4">
    <source>
        <dbReference type="ARBA" id="ARBA00022475"/>
    </source>
</evidence>
<dbReference type="GO" id="GO:0016887">
    <property type="term" value="F:ATP hydrolysis activity"/>
    <property type="evidence" value="ECO:0007669"/>
    <property type="project" value="InterPro"/>
</dbReference>